<feature type="domain" description="PilZ" evidence="1">
    <location>
        <begin position="7"/>
        <end position="75"/>
    </location>
</feature>
<sequence length="96" mass="9861">MVDCHSRGALRGRIRNISSGGLFVATGAASPPVHAGVDLAFTLRTNGLTRISRIEAVVTRVAEGGFGLMFSQFNPNGLAAVLTAPAAEPAYHANAA</sequence>
<proteinExistence type="predicted"/>
<dbReference type="GO" id="GO:0035438">
    <property type="term" value="F:cyclic-di-GMP binding"/>
    <property type="evidence" value="ECO:0007669"/>
    <property type="project" value="InterPro"/>
</dbReference>
<protein>
    <recommendedName>
        <fullName evidence="1">PilZ domain-containing protein</fullName>
    </recommendedName>
</protein>
<evidence type="ECO:0000313" key="3">
    <source>
        <dbReference type="Proteomes" id="UP000179360"/>
    </source>
</evidence>
<name>A0A1F6TIS6_9PROT</name>
<comment type="caution">
    <text evidence="2">The sequence shown here is derived from an EMBL/GenBank/DDBJ whole genome shotgun (WGS) entry which is preliminary data.</text>
</comment>
<dbReference type="Gene3D" id="2.40.10.220">
    <property type="entry name" value="predicted glycosyltransferase like domains"/>
    <property type="match status" value="1"/>
</dbReference>
<gene>
    <name evidence="2" type="ORF">A2637_06700</name>
</gene>
<organism evidence="2 3">
    <name type="scientific">Candidatus Muproteobacteria bacterium RIFCSPHIGHO2_01_FULL_65_16</name>
    <dbReference type="NCBI Taxonomy" id="1817764"/>
    <lineage>
        <taxon>Bacteria</taxon>
        <taxon>Pseudomonadati</taxon>
        <taxon>Pseudomonadota</taxon>
        <taxon>Candidatus Muproteobacteria</taxon>
    </lineage>
</organism>
<evidence type="ECO:0000259" key="1">
    <source>
        <dbReference type="Pfam" id="PF07238"/>
    </source>
</evidence>
<evidence type="ECO:0000313" key="2">
    <source>
        <dbReference type="EMBL" id="OGI45023.1"/>
    </source>
</evidence>
<accession>A0A1F6TIS6</accession>
<dbReference type="InterPro" id="IPR009875">
    <property type="entry name" value="PilZ_domain"/>
</dbReference>
<dbReference type="Proteomes" id="UP000179360">
    <property type="component" value="Unassembled WGS sequence"/>
</dbReference>
<dbReference type="SUPFAM" id="SSF141371">
    <property type="entry name" value="PilZ domain-like"/>
    <property type="match status" value="1"/>
</dbReference>
<dbReference type="EMBL" id="MFSY01000102">
    <property type="protein sequence ID" value="OGI45023.1"/>
    <property type="molecule type" value="Genomic_DNA"/>
</dbReference>
<dbReference type="Pfam" id="PF07238">
    <property type="entry name" value="PilZ"/>
    <property type="match status" value="1"/>
</dbReference>
<dbReference type="AlphaFoldDB" id="A0A1F6TIS6"/>
<reference evidence="2 3" key="1">
    <citation type="journal article" date="2016" name="Nat. Commun.">
        <title>Thousands of microbial genomes shed light on interconnected biogeochemical processes in an aquifer system.</title>
        <authorList>
            <person name="Anantharaman K."/>
            <person name="Brown C.T."/>
            <person name="Hug L.A."/>
            <person name="Sharon I."/>
            <person name="Castelle C.J."/>
            <person name="Probst A.J."/>
            <person name="Thomas B.C."/>
            <person name="Singh A."/>
            <person name="Wilkins M.J."/>
            <person name="Karaoz U."/>
            <person name="Brodie E.L."/>
            <person name="Williams K.H."/>
            <person name="Hubbard S.S."/>
            <person name="Banfield J.F."/>
        </authorList>
    </citation>
    <scope>NUCLEOTIDE SEQUENCE [LARGE SCALE GENOMIC DNA]</scope>
</reference>